<dbReference type="Proteomes" id="UP000327044">
    <property type="component" value="Unassembled WGS sequence"/>
</dbReference>
<evidence type="ECO:0000313" key="1">
    <source>
        <dbReference type="EMBL" id="KAB0791355.1"/>
    </source>
</evidence>
<dbReference type="InParanoid" id="A0A5N4A205"/>
<dbReference type="AlphaFoldDB" id="A0A5N4A205"/>
<sequence length="144" mass="17006">MQERRIKQGRSASARVATEIVLYKSNMKSKESTTLELYLRVAHALFSGSLRSELAEFSPLLLRKKLQLVIFFFIPTLIEGKLSQIVYARFSWRAFFPRVRRGKRTNPRRKKSCGMTHFFFPLARPYHNIFFLRALTQPPILFFF</sequence>
<dbReference type="EMBL" id="VVIM01000011">
    <property type="protein sequence ID" value="KAB0791355.1"/>
    <property type="molecule type" value="Genomic_DNA"/>
</dbReference>
<organism evidence="1 2">
    <name type="scientific">Photinus pyralis</name>
    <name type="common">Common eastern firefly</name>
    <name type="synonym">Lampyris pyralis</name>
    <dbReference type="NCBI Taxonomy" id="7054"/>
    <lineage>
        <taxon>Eukaryota</taxon>
        <taxon>Metazoa</taxon>
        <taxon>Ecdysozoa</taxon>
        <taxon>Arthropoda</taxon>
        <taxon>Hexapoda</taxon>
        <taxon>Insecta</taxon>
        <taxon>Pterygota</taxon>
        <taxon>Neoptera</taxon>
        <taxon>Endopterygota</taxon>
        <taxon>Coleoptera</taxon>
        <taxon>Polyphaga</taxon>
        <taxon>Elateriformia</taxon>
        <taxon>Elateroidea</taxon>
        <taxon>Lampyridae</taxon>
        <taxon>Lampyrinae</taxon>
        <taxon>Photinus</taxon>
    </lineage>
</organism>
<keyword evidence="2" id="KW-1185">Reference proteome</keyword>
<name>A0A5N4A205_PHOPY</name>
<comment type="caution">
    <text evidence="1">The sequence shown here is derived from an EMBL/GenBank/DDBJ whole genome shotgun (WGS) entry which is preliminary data.</text>
</comment>
<protein>
    <submittedName>
        <fullName evidence="1">Uncharacterized protein</fullName>
    </submittedName>
</protein>
<reference evidence="1 2" key="1">
    <citation type="journal article" date="2018" name="Elife">
        <title>Firefly genomes illuminate parallel origins of bioluminescence in beetles.</title>
        <authorList>
            <person name="Fallon T.R."/>
            <person name="Lower S.E."/>
            <person name="Chang C.H."/>
            <person name="Bessho-Uehara M."/>
            <person name="Martin G.J."/>
            <person name="Bewick A.J."/>
            <person name="Behringer M."/>
            <person name="Debat H.J."/>
            <person name="Wong I."/>
            <person name="Day J.C."/>
            <person name="Suvorov A."/>
            <person name="Silva C.J."/>
            <person name="Stanger-Hall K.F."/>
            <person name="Hall D.W."/>
            <person name="Schmitz R.J."/>
            <person name="Nelson D.R."/>
            <person name="Lewis S.M."/>
            <person name="Shigenobu S."/>
            <person name="Bybee S.M."/>
            <person name="Larracuente A.M."/>
            <person name="Oba Y."/>
            <person name="Weng J.K."/>
        </authorList>
    </citation>
    <scope>NUCLEOTIDE SEQUENCE [LARGE SCALE GENOMIC DNA]</scope>
    <source>
        <strain evidence="1">1611_PpyrPB1</strain>
        <tissue evidence="1">Whole body</tissue>
    </source>
</reference>
<proteinExistence type="predicted"/>
<evidence type="ECO:0000313" key="2">
    <source>
        <dbReference type="Proteomes" id="UP000327044"/>
    </source>
</evidence>
<accession>A0A5N4A205</accession>
<gene>
    <name evidence="1" type="ORF">PPYR_03155</name>
</gene>